<dbReference type="Proteomes" id="UP000748025">
    <property type="component" value="Unassembled WGS sequence"/>
</dbReference>
<dbReference type="AlphaFoldDB" id="A0A9P7T1B8"/>
<evidence type="ECO:0000256" key="1">
    <source>
        <dbReference type="SAM" id="MobiDB-lite"/>
    </source>
</evidence>
<protein>
    <submittedName>
        <fullName evidence="2">Uncharacterized protein</fullName>
    </submittedName>
</protein>
<accession>A0A9P7T1B8</accession>
<proteinExistence type="predicted"/>
<organism evidence="2 3">
    <name type="scientific">Claviceps pusilla</name>
    <dbReference type="NCBI Taxonomy" id="123648"/>
    <lineage>
        <taxon>Eukaryota</taxon>
        <taxon>Fungi</taxon>
        <taxon>Dikarya</taxon>
        <taxon>Ascomycota</taxon>
        <taxon>Pezizomycotina</taxon>
        <taxon>Sordariomycetes</taxon>
        <taxon>Hypocreomycetidae</taxon>
        <taxon>Hypocreales</taxon>
        <taxon>Clavicipitaceae</taxon>
        <taxon>Claviceps</taxon>
    </lineage>
</organism>
<evidence type="ECO:0000313" key="2">
    <source>
        <dbReference type="EMBL" id="KAG6012529.1"/>
    </source>
</evidence>
<evidence type="ECO:0000313" key="3">
    <source>
        <dbReference type="Proteomes" id="UP000748025"/>
    </source>
</evidence>
<dbReference type="EMBL" id="SRPW01000724">
    <property type="protein sequence ID" value="KAG6012529.1"/>
    <property type="molecule type" value="Genomic_DNA"/>
</dbReference>
<feature type="non-terminal residue" evidence="2">
    <location>
        <position position="54"/>
    </location>
</feature>
<sequence>MTQARGSMPGEVPEAAYGADGRASDPMRCGLRMWMPEVPEVSENEMPEMREMPQ</sequence>
<comment type="caution">
    <text evidence="2">The sequence shown here is derived from an EMBL/GenBank/DDBJ whole genome shotgun (WGS) entry which is preliminary data.</text>
</comment>
<name>A0A9P7T1B8_9HYPO</name>
<feature type="region of interest" description="Disordered" evidence="1">
    <location>
        <begin position="1"/>
        <end position="23"/>
    </location>
</feature>
<keyword evidence="3" id="KW-1185">Reference proteome</keyword>
<reference evidence="2" key="1">
    <citation type="journal article" date="2020" name="bioRxiv">
        <title>Whole genome comparisons of ergot fungi reveals the divergence and evolution of species within the genus Claviceps are the result of varying mechanisms driving genome evolution and host range expansion.</title>
        <authorList>
            <person name="Wyka S.A."/>
            <person name="Mondo S.J."/>
            <person name="Liu M."/>
            <person name="Dettman J."/>
            <person name="Nalam V."/>
            <person name="Broders K.D."/>
        </authorList>
    </citation>
    <scope>NUCLEOTIDE SEQUENCE</scope>
    <source>
        <strain evidence="2">CCC 602</strain>
    </source>
</reference>
<gene>
    <name evidence="2" type="ORF">E4U43_007745</name>
</gene>